<evidence type="ECO:0000256" key="1">
    <source>
        <dbReference type="ARBA" id="ARBA00004418"/>
    </source>
</evidence>
<dbReference type="GO" id="GO:0019808">
    <property type="term" value="F:polyamine binding"/>
    <property type="evidence" value="ECO:0007669"/>
    <property type="project" value="InterPro"/>
</dbReference>
<sequence>MKKLITFTLVILGAVGVLFLVNYGWQVSDQREQSVNANKKQQVLTIFNWGDYIDPVLIKKFEKETGYKIDYETFDSNEAMFTKIKQGGTHYDLAIPSDYMIQKMKAANLLEPLDHQKLTGLNNYNSALMNQEFDPHNKYSLPYFWGTLGVVYNDKYVDPMEIQNWDDLWNDKWKNSIMLYDSARDVMAVGLASNNNDINTKDNGELMAAKGRLDALMPNVKAIVGDEIKMYMVQDEAKIALDFSGDARQMMSENSHLHYLIPNGRGNVWFDNMVIPKTVQNKEGAYAFMNFMSEPENAAKNAEYNGYATPNAKAKKLLPAKIRDNEAFYPTSKTLKQLTTYRDLGLDWTEKYNDLFLEFKMSTNR</sequence>
<gene>
    <name evidence="5" type="ORF">FY536_05410</name>
</gene>
<evidence type="ECO:0000256" key="4">
    <source>
        <dbReference type="ARBA" id="ARBA00022764"/>
    </source>
</evidence>
<evidence type="ECO:0000256" key="2">
    <source>
        <dbReference type="ARBA" id="ARBA00022448"/>
    </source>
</evidence>
<dbReference type="RefSeq" id="WP_006845066.1">
    <property type="nucleotide sequence ID" value="NZ_CP026847.1"/>
</dbReference>
<reference evidence="5 6" key="1">
    <citation type="submission" date="2019-08" db="EMBL/GenBank/DDBJ databases">
        <authorList>
            <person name="Chang H.C."/>
            <person name="Mun S.Y."/>
        </authorList>
    </citation>
    <scope>NUCLEOTIDE SEQUENCE [LARGE SCALE GENOMIC DNA]</scope>
    <source>
        <strain evidence="5 6">SK</strain>
    </source>
</reference>
<accession>A0A7H1MMP1</accession>
<evidence type="ECO:0000256" key="3">
    <source>
        <dbReference type="ARBA" id="ARBA00022729"/>
    </source>
</evidence>
<proteinExistence type="predicted"/>
<dbReference type="Gene3D" id="3.40.190.10">
    <property type="entry name" value="Periplasmic binding protein-like II"/>
    <property type="match status" value="2"/>
</dbReference>
<keyword evidence="2" id="KW-0813">Transport</keyword>
<dbReference type="GO" id="GO:0042597">
    <property type="term" value="C:periplasmic space"/>
    <property type="evidence" value="ECO:0007669"/>
    <property type="project" value="UniProtKB-SubCell"/>
</dbReference>
<comment type="subcellular location">
    <subcellularLocation>
        <location evidence="1">Periplasm</location>
    </subcellularLocation>
</comment>
<evidence type="ECO:0000313" key="5">
    <source>
        <dbReference type="EMBL" id="QNT64727.1"/>
    </source>
</evidence>
<keyword evidence="4" id="KW-0574">Periplasm</keyword>
<dbReference type="InterPro" id="IPR001188">
    <property type="entry name" value="Sperm_putr-bd"/>
</dbReference>
<dbReference type="EMBL" id="CP043431">
    <property type="protein sequence ID" value="QNT64727.1"/>
    <property type="molecule type" value="Genomic_DNA"/>
</dbReference>
<dbReference type="PRINTS" id="PR00909">
    <property type="entry name" value="SPERMDNBNDNG"/>
</dbReference>
<dbReference type="PIRSF" id="PIRSF019574">
    <property type="entry name" value="Periplasmic_polyamine_BP"/>
    <property type="match status" value="1"/>
</dbReference>
<dbReference type="Proteomes" id="UP000516446">
    <property type="component" value="Chromosome"/>
</dbReference>
<dbReference type="GO" id="GO:0015846">
    <property type="term" value="P:polyamine transport"/>
    <property type="evidence" value="ECO:0007669"/>
    <property type="project" value="InterPro"/>
</dbReference>
<dbReference type="CDD" id="cd13663">
    <property type="entry name" value="PBP2_PotD_PotF_like_2"/>
    <property type="match status" value="1"/>
</dbReference>
<dbReference type="Pfam" id="PF13416">
    <property type="entry name" value="SBP_bac_8"/>
    <property type="match status" value="1"/>
</dbReference>
<dbReference type="PANTHER" id="PTHR30222">
    <property type="entry name" value="SPERMIDINE/PUTRESCINE-BINDING PERIPLASMIC PROTEIN"/>
    <property type="match status" value="1"/>
</dbReference>
<dbReference type="AlphaFoldDB" id="A0A7H1MMP1"/>
<evidence type="ECO:0000313" key="6">
    <source>
        <dbReference type="Proteomes" id="UP000516446"/>
    </source>
</evidence>
<organism evidence="5 6">
    <name type="scientific">Weissella koreensis</name>
    <dbReference type="NCBI Taxonomy" id="165096"/>
    <lineage>
        <taxon>Bacteria</taxon>
        <taxon>Bacillati</taxon>
        <taxon>Bacillota</taxon>
        <taxon>Bacilli</taxon>
        <taxon>Lactobacillales</taxon>
        <taxon>Lactobacillaceae</taxon>
        <taxon>Weissella</taxon>
    </lineage>
</organism>
<keyword evidence="6" id="KW-1185">Reference proteome</keyword>
<dbReference type="InterPro" id="IPR006059">
    <property type="entry name" value="SBP"/>
</dbReference>
<dbReference type="SUPFAM" id="SSF53850">
    <property type="entry name" value="Periplasmic binding protein-like II"/>
    <property type="match status" value="1"/>
</dbReference>
<keyword evidence="3" id="KW-0732">Signal</keyword>
<name>A0A7H1MMP1_9LACO</name>
<dbReference type="PANTHER" id="PTHR30222:SF17">
    <property type="entry name" value="SPERMIDINE_PUTRESCINE-BINDING PERIPLASMIC PROTEIN"/>
    <property type="match status" value="1"/>
</dbReference>
<protein>
    <submittedName>
        <fullName evidence="5">ABC transporter substrate-binding protein</fullName>
    </submittedName>
</protein>